<name>K1TH12_9ZZZZ</name>
<comment type="caution">
    <text evidence="1">The sequence shown here is derived from an EMBL/GenBank/DDBJ whole genome shotgun (WGS) entry which is preliminary data.</text>
</comment>
<proteinExistence type="predicted"/>
<reference evidence="1" key="1">
    <citation type="journal article" date="2013" name="Environ. Microbiol.">
        <title>Microbiota from the distal guts of lean and obese adolescents exhibit partial functional redundancy besides clear differences in community structure.</title>
        <authorList>
            <person name="Ferrer M."/>
            <person name="Ruiz A."/>
            <person name="Lanza F."/>
            <person name="Haange S.B."/>
            <person name="Oberbach A."/>
            <person name="Till H."/>
            <person name="Bargiela R."/>
            <person name="Campoy C."/>
            <person name="Segura M.T."/>
            <person name="Richter M."/>
            <person name="von Bergen M."/>
            <person name="Seifert J."/>
            <person name="Suarez A."/>
        </authorList>
    </citation>
    <scope>NUCLEOTIDE SEQUENCE</scope>
</reference>
<dbReference type="EMBL" id="AJWY01006881">
    <property type="protein sequence ID" value="EKC65615.1"/>
    <property type="molecule type" value="Genomic_DNA"/>
</dbReference>
<accession>K1TH12</accession>
<organism evidence="1">
    <name type="scientific">human gut metagenome</name>
    <dbReference type="NCBI Taxonomy" id="408170"/>
    <lineage>
        <taxon>unclassified sequences</taxon>
        <taxon>metagenomes</taxon>
        <taxon>organismal metagenomes</taxon>
    </lineage>
</organism>
<protein>
    <submittedName>
        <fullName evidence="1">Uncharacterized protein</fullName>
    </submittedName>
</protein>
<dbReference type="AlphaFoldDB" id="K1TH12"/>
<feature type="non-terminal residue" evidence="1">
    <location>
        <position position="1"/>
    </location>
</feature>
<sequence length="41" mass="5061">HIEVHKLFYERAYQEAEQAQKLYKEPRKSLFARIRARLQSK</sequence>
<gene>
    <name evidence="1" type="ORF">LEA_10228</name>
</gene>
<evidence type="ECO:0000313" key="1">
    <source>
        <dbReference type="EMBL" id="EKC65615.1"/>
    </source>
</evidence>